<evidence type="ECO:0000256" key="6">
    <source>
        <dbReference type="ARBA" id="ARBA00023034"/>
    </source>
</evidence>
<evidence type="ECO:0000256" key="5">
    <source>
        <dbReference type="ARBA" id="ARBA00022927"/>
    </source>
</evidence>
<accession>A0A3Q4I4H2</accession>
<dbReference type="STRING" id="32507.ENSNBRP00000029681"/>
<keyword evidence="4" id="KW-0813">Transport</keyword>
<dbReference type="AlphaFoldDB" id="A0A3Q4I4H2"/>
<name>A0A3Q4I4H2_NEOBR</name>
<dbReference type="GO" id="GO:0006891">
    <property type="term" value="P:intra-Golgi vesicle-mediated transport"/>
    <property type="evidence" value="ECO:0007669"/>
    <property type="project" value="TreeGrafter"/>
</dbReference>
<dbReference type="Proteomes" id="UP000261580">
    <property type="component" value="Unassembled WGS sequence"/>
</dbReference>
<dbReference type="GeneTree" id="ENSGT00390000015893"/>
<protein>
    <recommendedName>
        <fullName evidence="3">Conserved oligomeric Golgi complex subunit 8</fullName>
    </recommendedName>
    <alternativeName>
        <fullName evidence="8">Component of oligomeric Golgi complex 8</fullName>
    </alternativeName>
</protein>
<proteinExistence type="inferred from homology"/>
<dbReference type="GO" id="GO:0000139">
    <property type="term" value="C:Golgi membrane"/>
    <property type="evidence" value="ECO:0007669"/>
    <property type="project" value="UniProtKB-SubCell"/>
</dbReference>
<keyword evidence="6" id="KW-0333">Golgi apparatus</keyword>
<dbReference type="GO" id="GO:0017119">
    <property type="term" value="C:Golgi transport complex"/>
    <property type="evidence" value="ECO:0007669"/>
    <property type="project" value="InterPro"/>
</dbReference>
<evidence type="ECO:0000256" key="2">
    <source>
        <dbReference type="ARBA" id="ARBA00006419"/>
    </source>
</evidence>
<dbReference type="PANTHER" id="PTHR21311:SF0">
    <property type="entry name" value="CONSERVED OLIGOMERIC GOLGI COMPLEX SUBUNIT 8"/>
    <property type="match status" value="1"/>
</dbReference>
<evidence type="ECO:0000256" key="1">
    <source>
        <dbReference type="ARBA" id="ARBA00004395"/>
    </source>
</evidence>
<reference evidence="9" key="1">
    <citation type="submission" date="2025-08" db="UniProtKB">
        <authorList>
            <consortium name="Ensembl"/>
        </authorList>
    </citation>
    <scope>IDENTIFICATION</scope>
</reference>
<dbReference type="InterPro" id="IPR016159">
    <property type="entry name" value="Cullin_repeat-like_dom_sf"/>
</dbReference>
<keyword evidence="5" id="KW-0653">Protein transport</keyword>
<dbReference type="PANTHER" id="PTHR21311">
    <property type="entry name" value="CONSERVED OLIGOMERIC GOLGI COMPLEX COMPONENT 8"/>
    <property type="match status" value="1"/>
</dbReference>
<keyword evidence="10" id="KW-1185">Reference proteome</keyword>
<evidence type="ECO:0000256" key="7">
    <source>
        <dbReference type="ARBA" id="ARBA00023136"/>
    </source>
</evidence>
<organism evidence="9 10">
    <name type="scientific">Neolamprologus brichardi</name>
    <name type="common">Fairy cichlid</name>
    <name type="synonym">Lamprologus brichardi</name>
    <dbReference type="NCBI Taxonomy" id="32507"/>
    <lineage>
        <taxon>Eukaryota</taxon>
        <taxon>Metazoa</taxon>
        <taxon>Chordata</taxon>
        <taxon>Craniata</taxon>
        <taxon>Vertebrata</taxon>
        <taxon>Euteleostomi</taxon>
        <taxon>Actinopterygii</taxon>
        <taxon>Neopterygii</taxon>
        <taxon>Teleostei</taxon>
        <taxon>Neoteleostei</taxon>
        <taxon>Acanthomorphata</taxon>
        <taxon>Ovalentaria</taxon>
        <taxon>Cichlomorphae</taxon>
        <taxon>Cichliformes</taxon>
        <taxon>Cichlidae</taxon>
        <taxon>African cichlids</taxon>
        <taxon>Pseudocrenilabrinae</taxon>
        <taxon>Lamprologini</taxon>
        <taxon>Neolamprologus</taxon>
    </lineage>
</organism>
<comment type="similarity">
    <text evidence="2">Belongs to the COG8 family.</text>
</comment>
<evidence type="ECO:0000256" key="4">
    <source>
        <dbReference type="ARBA" id="ARBA00022448"/>
    </source>
</evidence>
<dbReference type="Pfam" id="PF04124">
    <property type="entry name" value="Dor1"/>
    <property type="match status" value="1"/>
</dbReference>
<evidence type="ECO:0000313" key="9">
    <source>
        <dbReference type="Ensembl" id="ENSNBRP00000029681.1"/>
    </source>
</evidence>
<evidence type="ECO:0000313" key="10">
    <source>
        <dbReference type="Proteomes" id="UP000261580"/>
    </source>
</evidence>
<dbReference type="Ensembl" id="ENSNBRT00000030443.1">
    <property type="protein sequence ID" value="ENSNBRP00000029681.1"/>
    <property type="gene ID" value="ENSNBRG00000022602.1"/>
</dbReference>
<reference evidence="9" key="2">
    <citation type="submission" date="2025-09" db="UniProtKB">
        <authorList>
            <consortium name="Ensembl"/>
        </authorList>
    </citation>
    <scope>IDENTIFICATION</scope>
</reference>
<dbReference type="InterPro" id="IPR007255">
    <property type="entry name" value="COG8"/>
</dbReference>
<comment type="subcellular location">
    <subcellularLocation>
        <location evidence="1">Golgi apparatus membrane</location>
        <topology evidence="1">Peripheral membrane protein</topology>
    </subcellularLocation>
</comment>
<sequence length="141" mass="15951">METGAFFSDHNAYENTGKQTEQCCCGQECLLCSPGGIVREVRQSAQLMLNQLLQQLRSNSQLPVCLRVIGYLRRMDVFTEAELRVKFLQARSTWLHSILAAIPENDAYFHITKTIEACRVLFQPCAPRSVVLIHFNICAVS</sequence>
<evidence type="ECO:0000256" key="3">
    <source>
        <dbReference type="ARBA" id="ARBA00020983"/>
    </source>
</evidence>
<dbReference type="GO" id="GO:0015031">
    <property type="term" value="P:protein transport"/>
    <property type="evidence" value="ECO:0007669"/>
    <property type="project" value="UniProtKB-KW"/>
</dbReference>
<evidence type="ECO:0000256" key="8">
    <source>
        <dbReference type="ARBA" id="ARBA00031347"/>
    </source>
</evidence>
<dbReference type="SUPFAM" id="SSF74788">
    <property type="entry name" value="Cullin repeat-like"/>
    <property type="match status" value="1"/>
</dbReference>
<dbReference type="Bgee" id="ENSNBRG00000022602">
    <property type="expression patterns" value="Expressed in blood and 7 other cell types or tissues"/>
</dbReference>
<keyword evidence="7" id="KW-0472">Membrane</keyword>